<dbReference type="PANTHER" id="PTHR33375:SF1">
    <property type="entry name" value="CHROMOSOME-PARTITIONING PROTEIN PARB-RELATED"/>
    <property type="match status" value="1"/>
</dbReference>
<feature type="region of interest" description="Disordered" evidence="2">
    <location>
        <begin position="1"/>
        <end position="40"/>
    </location>
</feature>
<dbReference type="Gene3D" id="3.90.1530.10">
    <property type="entry name" value="Conserved hypothetical protein from pyrococcus furiosus pfu- 392566-001, ParB domain"/>
    <property type="match status" value="1"/>
</dbReference>
<dbReference type="RefSeq" id="WP_128419880.1">
    <property type="nucleotide sequence ID" value="NZ_JBHSXW010000002.1"/>
</dbReference>
<dbReference type="InterPro" id="IPR050336">
    <property type="entry name" value="Chromosome_partition/occlusion"/>
</dbReference>
<dbReference type="PANTHER" id="PTHR33375">
    <property type="entry name" value="CHROMOSOME-PARTITIONING PROTEIN PARB-RELATED"/>
    <property type="match status" value="1"/>
</dbReference>
<evidence type="ECO:0000313" key="5">
    <source>
        <dbReference type="Proteomes" id="UP000239898"/>
    </source>
</evidence>
<dbReference type="SMART" id="SM00470">
    <property type="entry name" value="ParB"/>
    <property type="match status" value="1"/>
</dbReference>
<accession>A0A2S6ZGR5</accession>
<dbReference type="Proteomes" id="UP000239898">
    <property type="component" value="Unassembled WGS sequence"/>
</dbReference>
<dbReference type="GO" id="GO:0005694">
    <property type="term" value="C:chromosome"/>
    <property type="evidence" value="ECO:0007669"/>
    <property type="project" value="TreeGrafter"/>
</dbReference>
<dbReference type="GO" id="GO:0003677">
    <property type="term" value="F:DNA binding"/>
    <property type="evidence" value="ECO:0007669"/>
    <property type="project" value="InterPro"/>
</dbReference>
<dbReference type="EMBL" id="MIGX01000027">
    <property type="protein sequence ID" value="PPT91406.1"/>
    <property type="molecule type" value="Genomic_DNA"/>
</dbReference>
<name>A0A2S6ZGR5_9XANT</name>
<sequence>MARPARHRQPPGIHRVSQRLRGNSGRRRHEGQGMSKNKTSDLRLDALDALAGADAPELVLELELGDICPDPNQPRTEKDPDYLAELAASLRKHGQLDPIKVRENPQPGGTPYMLMDGECRWLAAADAKLGRLRALLIADALDADAILDRQFAANVHRDNMTLADQARYLEKRRQGRTLEQLSELCSLSVPRISKILATASATGSAAEARDAGLTKDAETVTALGVLEKHDPAAAAAIVSDAKASGGKIKRGEVAAKVKEAKGKAKSTGAGKGKDSSDGTLGHGRKTPGGGSWEAPRAAADGVEYASVRLENDGPLHGRNSKAFSGPGFDRVPRVFVEWASGDGDPEGHAEHKTYFEQMVKQHGRAFLCRSAGSSLEGHALVEFAKKGAPAESATEDFPYYGLRIVEVEYAAG</sequence>
<evidence type="ECO:0000259" key="3">
    <source>
        <dbReference type="SMART" id="SM00470"/>
    </source>
</evidence>
<organism evidence="4 5">
    <name type="scientific">Xanthomonas theicola</name>
    <dbReference type="NCBI Taxonomy" id="56464"/>
    <lineage>
        <taxon>Bacteria</taxon>
        <taxon>Pseudomonadati</taxon>
        <taxon>Pseudomonadota</taxon>
        <taxon>Gammaproteobacteria</taxon>
        <taxon>Lysobacterales</taxon>
        <taxon>Lysobacteraceae</taxon>
        <taxon>Xanthomonas</taxon>
    </lineage>
</organism>
<dbReference type="InterPro" id="IPR036086">
    <property type="entry name" value="ParB/Sulfiredoxin_sf"/>
</dbReference>
<gene>
    <name evidence="4" type="ORF">XthCFBP4691_07720</name>
</gene>
<feature type="domain" description="ParB-like N-terminal" evidence="3">
    <location>
        <begin position="60"/>
        <end position="155"/>
    </location>
</feature>
<evidence type="ECO:0000256" key="2">
    <source>
        <dbReference type="SAM" id="MobiDB-lite"/>
    </source>
</evidence>
<proteinExistence type="inferred from homology"/>
<dbReference type="AlphaFoldDB" id="A0A2S6ZGR5"/>
<comment type="similarity">
    <text evidence="1">Belongs to the ParB family.</text>
</comment>
<dbReference type="SUPFAM" id="SSF109709">
    <property type="entry name" value="KorB DNA-binding domain-like"/>
    <property type="match status" value="1"/>
</dbReference>
<keyword evidence="5" id="KW-1185">Reference proteome</keyword>
<dbReference type="GO" id="GO:0007059">
    <property type="term" value="P:chromosome segregation"/>
    <property type="evidence" value="ECO:0007669"/>
    <property type="project" value="TreeGrafter"/>
</dbReference>
<feature type="region of interest" description="Disordered" evidence="2">
    <location>
        <begin position="258"/>
        <end position="295"/>
    </location>
</feature>
<dbReference type="InterPro" id="IPR003115">
    <property type="entry name" value="ParB_N"/>
</dbReference>
<dbReference type="NCBIfam" id="TIGR00180">
    <property type="entry name" value="parB_part"/>
    <property type="match status" value="1"/>
</dbReference>
<reference evidence="4 5" key="1">
    <citation type="submission" date="2016-08" db="EMBL/GenBank/DDBJ databases">
        <title>Evolution of the type three secretion system and type three effector repertoires in Xanthomonas.</title>
        <authorList>
            <person name="Merda D."/>
            <person name="Briand M."/>
            <person name="Bosis E."/>
            <person name="Rousseau C."/>
            <person name="Portier P."/>
            <person name="Jacques M.-A."/>
            <person name="Fischer-Le Saux M."/>
        </authorList>
    </citation>
    <scope>NUCLEOTIDE SEQUENCE [LARGE SCALE GENOMIC DNA]</scope>
    <source>
        <strain evidence="4 5">CFBP 4691</strain>
    </source>
</reference>
<evidence type="ECO:0000313" key="4">
    <source>
        <dbReference type="EMBL" id="PPT91406.1"/>
    </source>
</evidence>
<dbReference type="Pfam" id="PF02195">
    <property type="entry name" value="ParB_N"/>
    <property type="match status" value="1"/>
</dbReference>
<protein>
    <recommendedName>
        <fullName evidence="3">ParB-like N-terminal domain-containing protein</fullName>
    </recommendedName>
</protein>
<dbReference type="GO" id="GO:0045881">
    <property type="term" value="P:positive regulation of sporulation resulting in formation of a cellular spore"/>
    <property type="evidence" value="ECO:0007669"/>
    <property type="project" value="TreeGrafter"/>
</dbReference>
<dbReference type="InterPro" id="IPR004437">
    <property type="entry name" value="ParB/RepB/Spo0J"/>
</dbReference>
<evidence type="ECO:0000256" key="1">
    <source>
        <dbReference type="ARBA" id="ARBA00006295"/>
    </source>
</evidence>
<dbReference type="SUPFAM" id="SSF110849">
    <property type="entry name" value="ParB/Sulfiredoxin"/>
    <property type="match status" value="1"/>
</dbReference>
<comment type="caution">
    <text evidence="4">The sequence shown here is derived from an EMBL/GenBank/DDBJ whole genome shotgun (WGS) entry which is preliminary data.</text>
</comment>